<feature type="domain" description="Pseudouridine synthase I TruA alpha/beta" evidence="4">
    <location>
        <begin position="3"/>
        <end position="80"/>
    </location>
</feature>
<evidence type="ECO:0000256" key="1">
    <source>
        <dbReference type="ARBA" id="ARBA00009375"/>
    </source>
</evidence>
<dbReference type="SUPFAM" id="SSF55120">
    <property type="entry name" value="Pseudouridine synthase"/>
    <property type="match status" value="1"/>
</dbReference>
<protein>
    <recommendedName>
        <fullName evidence="4">Pseudouridine synthase I TruA alpha/beta domain-containing protein</fullName>
    </recommendedName>
</protein>
<dbReference type="Gene3D" id="3.30.70.660">
    <property type="entry name" value="Pseudouridine synthase I, catalytic domain, C-terminal subdomain"/>
    <property type="match status" value="1"/>
</dbReference>
<dbReference type="EMBL" id="UINC01090256">
    <property type="protein sequence ID" value="SVC42033.1"/>
    <property type="molecule type" value="Genomic_DNA"/>
</dbReference>
<accession>A0A382LZN1</accession>
<dbReference type="InterPro" id="IPR020103">
    <property type="entry name" value="PsdUridine_synth_cat_dom_sf"/>
</dbReference>
<evidence type="ECO:0000256" key="2">
    <source>
        <dbReference type="ARBA" id="ARBA00022694"/>
    </source>
</evidence>
<name>A0A382LZN1_9ZZZZ</name>
<dbReference type="CDD" id="cd02570">
    <property type="entry name" value="PseudoU_synth_EcTruA"/>
    <property type="match status" value="1"/>
</dbReference>
<proteinExistence type="inferred from homology"/>
<evidence type="ECO:0000256" key="3">
    <source>
        <dbReference type="ARBA" id="ARBA00023235"/>
    </source>
</evidence>
<dbReference type="PANTHER" id="PTHR11142:SF0">
    <property type="entry name" value="TRNA PSEUDOURIDINE SYNTHASE-LIKE 1"/>
    <property type="match status" value="1"/>
</dbReference>
<feature type="domain" description="Pseudouridine synthase I TruA alpha/beta" evidence="4">
    <location>
        <begin position="123"/>
        <end position="220"/>
    </location>
</feature>
<dbReference type="InterPro" id="IPR020097">
    <property type="entry name" value="PsdUridine_synth_TruA_a/b_dom"/>
</dbReference>
<dbReference type="GO" id="GO:0031119">
    <property type="term" value="P:tRNA pseudouridine synthesis"/>
    <property type="evidence" value="ECO:0007669"/>
    <property type="project" value="TreeGrafter"/>
</dbReference>
<keyword evidence="3" id="KW-0413">Isomerase</keyword>
<dbReference type="AlphaFoldDB" id="A0A382LZN1"/>
<dbReference type="GO" id="GO:0003723">
    <property type="term" value="F:RNA binding"/>
    <property type="evidence" value="ECO:0007669"/>
    <property type="project" value="InterPro"/>
</dbReference>
<gene>
    <name evidence="5" type="ORF">METZ01_LOCUS294887</name>
</gene>
<dbReference type="PANTHER" id="PTHR11142">
    <property type="entry name" value="PSEUDOURIDYLATE SYNTHASE"/>
    <property type="match status" value="1"/>
</dbReference>
<evidence type="ECO:0000259" key="4">
    <source>
        <dbReference type="Pfam" id="PF01416"/>
    </source>
</evidence>
<dbReference type="PIRSF" id="PIRSF001430">
    <property type="entry name" value="tRNA_psdUrid_synth"/>
    <property type="match status" value="1"/>
</dbReference>
<reference evidence="5" key="1">
    <citation type="submission" date="2018-05" db="EMBL/GenBank/DDBJ databases">
        <authorList>
            <person name="Lanie J.A."/>
            <person name="Ng W.-L."/>
            <person name="Kazmierczak K.M."/>
            <person name="Andrzejewski T.M."/>
            <person name="Davidsen T.M."/>
            <person name="Wayne K.J."/>
            <person name="Tettelin H."/>
            <person name="Glass J.I."/>
            <person name="Rusch D."/>
            <person name="Podicherti R."/>
            <person name="Tsui H.-C.T."/>
            <person name="Winkler M.E."/>
        </authorList>
    </citation>
    <scope>NUCLEOTIDE SEQUENCE</scope>
</reference>
<dbReference type="Pfam" id="PF01416">
    <property type="entry name" value="PseudoU_synth_1"/>
    <property type="match status" value="2"/>
</dbReference>
<feature type="non-terminal residue" evidence="5">
    <location>
        <position position="1"/>
    </location>
</feature>
<comment type="similarity">
    <text evidence="1">Belongs to the tRNA pseudouridine synthase TruA family.</text>
</comment>
<dbReference type="HAMAP" id="MF_00171">
    <property type="entry name" value="TruA"/>
    <property type="match status" value="1"/>
</dbReference>
<dbReference type="InterPro" id="IPR001406">
    <property type="entry name" value="PsdUridine_synth_TruA"/>
</dbReference>
<dbReference type="Gene3D" id="3.30.70.580">
    <property type="entry name" value="Pseudouridine synthase I, catalytic domain, N-terminal subdomain"/>
    <property type="match status" value="1"/>
</dbReference>
<evidence type="ECO:0000313" key="5">
    <source>
        <dbReference type="EMBL" id="SVC42033.1"/>
    </source>
</evidence>
<keyword evidence="2" id="KW-0819">tRNA processing</keyword>
<dbReference type="InterPro" id="IPR020094">
    <property type="entry name" value="TruA/RsuA/RluB/E/F_N"/>
</dbReference>
<dbReference type="InterPro" id="IPR020095">
    <property type="entry name" value="PsdUridine_synth_TruA_C"/>
</dbReference>
<dbReference type="GO" id="GO:0009982">
    <property type="term" value="F:pseudouridine synthase activity"/>
    <property type="evidence" value="ECO:0007669"/>
    <property type="project" value="InterPro"/>
</dbReference>
<dbReference type="NCBIfam" id="TIGR00071">
    <property type="entry name" value="hisT_truA"/>
    <property type="match status" value="1"/>
</dbReference>
<organism evidence="5">
    <name type="scientific">marine metagenome</name>
    <dbReference type="NCBI Taxonomy" id="408172"/>
    <lineage>
        <taxon>unclassified sequences</taxon>
        <taxon>metagenomes</taxon>
        <taxon>ecological metagenomes</taxon>
    </lineage>
</organism>
<sequence>VSIQEEIEKAVFQLTGETIFLFGAGRTDSGVHAIGQVAHFDLIKKFSTDNIRDGLNQHLRPYPIAILDAKEVKENFHARFSAITRTYQYFIINRRAPLTVDSNKAWCVFKKLNIKKMIFESQFFLGKHNFEAFRSIDCQASSSVKTIDNINIKETKKYIVMTISAKSFLHSQVRIIVGTLVEIGKGKITKSIKDIILQKNRSEAGITAPACGLYLTEVKY</sequence>